<protein>
    <recommendedName>
        <fullName evidence="1">Tc1-like transposase DDE domain-containing protein</fullName>
    </recommendedName>
</protein>
<sequence>MYRPPITTEMRDHRISGAQKCLSNIDQYLNSVVYSDTQNFTYDAKGTISLDFGSERESSTKVMVWGSISSSTPMASLCRVNGKFDSSKYKDILQQYVLPLSTNIPLTSIGLVHDWYPVHRSKAVVEFLSQHHNISVLAWPKYFGDVMPLEAVWLQIMAGLTAGNVKANISNTLWREVSVMWQKVCSDVFLKKQLEEIPSKLNNIVSDGLTYVD</sequence>
<name>A0A8J2WJB5_9CRUS</name>
<dbReference type="AlphaFoldDB" id="A0A8J2WJB5"/>
<accession>A0A8J2WJB5</accession>
<dbReference type="EMBL" id="CAKKLH010000132">
    <property type="protein sequence ID" value="CAH0104262.1"/>
    <property type="molecule type" value="Genomic_DNA"/>
</dbReference>
<comment type="caution">
    <text evidence="2">The sequence shown here is derived from an EMBL/GenBank/DDBJ whole genome shotgun (WGS) entry which is preliminary data.</text>
</comment>
<feature type="domain" description="Tc1-like transposase DDE" evidence="1">
    <location>
        <begin position="37"/>
        <end position="159"/>
    </location>
</feature>
<dbReference type="InterPro" id="IPR038717">
    <property type="entry name" value="Tc1-like_DDE_dom"/>
</dbReference>
<evidence type="ECO:0000313" key="3">
    <source>
        <dbReference type="Proteomes" id="UP000789390"/>
    </source>
</evidence>
<organism evidence="2 3">
    <name type="scientific">Daphnia galeata</name>
    <dbReference type="NCBI Taxonomy" id="27404"/>
    <lineage>
        <taxon>Eukaryota</taxon>
        <taxon>Metazoa</taxon>
        <taxon>Ecdysozoa</taxon>
        <taxon>Arthropoda</taxon>
        <taxon>Crustacea</taxon>
        <taxon>Branchiopoda</taxon>
        <taxon>Diplostraca</taxon>
        <taxon>Cladocera</taxon>
        <taxon>Anomopoda</taxon>
        <taxon>Daphniidae</taxon>
        <taxon>Daphnia</taxon>
    </lineage>
</organism>
<dbReference type="InterPro" id="IPR036397">
    <property type="entry name" value="RNaseH_sf"/>
</dbReference>
<dbReference type="Proteomes" id="UP000789390">
    <property type="component" value="Unassembled WGS sequence"/>
</dbReference>
<dbReference type="GO" id="GO:0003676">
    <property type="term" value="F:nucleic acid binding"/>
    <property type="evidence" value="ECO:0007669"/>
    <property type="project" value="InterPro"/>
</dbReference>
<evidence type="ECO:0000313" key="2">
    <source>
        <dbReference type="EMBL" id="CAH0104262.1"/>
    </source>
</evidence>
<keyword evidence="3" id="KW-1185">Reference proteome</keyword>
<proteinExistence type="predicted"/>
<gene>
    <name evidence="2" type="ORF">DGAL_LOCUS7028</name>
</gene>
<dbReference type="OrthoDB" id="6355762at2759"/>
<dbReference type="Gene3D" id="3.30.420.10">
    <property type="entry name" value="Ribonuclease H-like superfamily/Ribonuclease H"/>
    <property type="match status" value="1"/>
</dbReference>
<evidence type="ECO:0000259" key="1">
    <source>
        <dbReference type="Pfam" id="PF13358"/>
    </source>
</evidence>
<dbReference type="Pfam" id="PF13358">
    <property type="entry name" value="DDE_3"/>
    <property type="match status" value="1"/>
</dbReference>
<reference evidence="2" key="1">
    <citation type="submission" date="2021-11" db="EMBL/GenBank/DDBJ databases">
        <authorList>
            <person name="Schell T."/>
        </authorList>
    </citation>
    <scope>NUCLEOTIDE SEQUENCE</scope>
    <source>
        <strain evidence="2">M5</strain>
    </source>
</reference>